<evidence type="ECO:0000259" key="3">
    <source>
        <dbReference type="Pfam" id="PF13579"/>
    </source>
</evidence>
<reference evidence="4 5" key="1">
    <citation type="submission" date="2020-05" db="EMBL/GenBank/DDBJ databases">
        <title>Actinomyces sp. zg-325.</title>
        <authorList>
            <person name="Yang C."/>
        </authorList>
    </citation>
    <scope>NUCLEOTIDE SEQUENCE [LARGE SCALE GENOMIC DNA]</scope>
    <source>
        <strain evidence="5">zg-325</strain>
    </source>
</reference>
<accession>A0A6M8B153</accession>
<evidence type="ECO:0000256" key="2">
    <source>
        <dbReference type="ARBA" id="ARBA00022679"/>
    </source>
</evidence>
<protein>
    <submittedName>
        <fullName evidence="4">DUF1972 domain-containing protein</fullName>
    </submittedName>
</protein>
<dbReference type="PANTHER" id="PTHR12526">
    <property type="entry name" value="GLYCOSYLTRANSFERASE"/>
    <property type="match status" value="1"/>
</dbReference>
<feature type="domain" description="Glycosyltransferase subfamily 4-like N-terminal" evidence="3">
    <location>
        <begin position="24"/>
        <end position="174"/>
    </location>
</feature>
<dbReference type="Proteomes" id="UP000504752">
    <property type="component" value="Chromosome"/>
</dbReference>
<evidence type="ECO:0000313" key="5">
    <source>
        <dbReference type="Proteomes" id="UP000504752"/>
    </source>
</evidence>
<evidence type="ECO:0000256" key="1">
    <source>
        <dbReference type="ARBA" id="ARBA00022676"/>
    </source>
</evidence>
<keyword evidence="2" id="KW-0808">Transferase</keyword>
<dbReference type="Gene3D" id="3.40.50.2000">
    <property type="entry name" value="Glycogen Phosphorylase B"/>
    <property type="match status" value="2"/>
</dbReference>
<dbReference type="GO" id="GO:0016757">
    <property type="term" value="F:glycosyltransferase activity"/>
    <property type="evidence" value="ECO:0007669"/>
    <property type="project" value="UniProtKB-KW"/>
</dbReference>
<keyword evidence="5" id="KW-1185">Reference proteome</keyword>
<name>A0A6M8B153_9ACTO</name>
<gene>
    <name evidence="4" type="ORF">HPC72_08895</name>
</gene>
<dbReference type="Pfam" id="PF13692">
    <property type="entry name" value="Glyco_trans_1_4"/>
    <property type="match status" value="1"/>
</dbReference>
<dbReference type="EMBL" id="CP053642">
    <property type="protein sequence ID" value="QKD80314.1"/>
    <property type="molecule type" value="Genomic_DNA"/>
</dbReference>
<dbReference type="KEGG" id="amam:HPC72_08895"/>
<dbReference type="PANTHER" id="PTHR12526:SF636">
    <property type="entry name" value="BLL3647 PROTEIN"/>
    <property type="match status" value="1"/>
</dbReference>
<sequence length="389" mass="42229">MITSSPDRLRIAMIGTRGVPARYGGFETAIEEVGRRLAAKGHKVLVYCRNPEPGTPLPERYLGMRLVELPAMRKRSLETLSHTALSTVHLLRRAHPDAAIVFNAANSPFLPALRAARIPVATHVDGLEWQRGKWGPTGKRYYRAAEALAVRYSDALIADAQGIADYYDTEFHAPTDLIAYGAPRIHAGTDRLAELGLEAGRFHLVVARFEVENHVDVAVEGYAASSAEHPLVVVGSAPYANEYTERIHSLADDRVRLLGGLWDQELLDQLYGGAAVYLHGHSVGGTNPSLLRAIGAGAAVDAFDVSFNREVLGPAGRYWTTAGDVRALIESAESDPAGTAARGELSRERAERYDWDAVADSYEALCRRLAIGGPVHHRPSGRRTGAFPA</sequence>
<dbReference type="AlphaFoldDB" id="A0A6M8B153"/>
<dbReference type="InterPro" id="IPR028098">
    <property type="entry name" value="Glyco_trans_4-like_N"/>
</dbReference>
<organism evidence="4 5">
    <name type="scientific">Actinomyces marmotae</name>
    <dbReference type="NCBI Taxonomy" id="2737173"/>
    <lineage>
        <taxon>Bacteria</taxon>
        <taxon>Bacillati</taxon>
        <taxon>Actinomycetota</taxon>
        <taxon>Actinomycetes</taxon>
        <taxon>Actinomycetales</taxon>
        <taxon>Actinomycetaceae</taxon>
        <taxon>Actinomyces</taxon>
    </lineage>
</organism>
<proteinExistence type="predicted"/>
<evidence type="ECO:0000313" key="4">
    <source>
        <dbReference type="EMBL" id="QKD80314.1"/>
    </source>
</evidence>
<dbReference type="SUPFAM" id="SSF53756">
    <property type="entry name" value="UDP-Glycosyltransferase/glycogen phosphorylase"/>
    <property type="match status" value="1"/>
</dbReference>
<dbReference type="Pfam" id="PF13579">
    <property type="entry name" value="Glyco_trans_4_4"/>
    <property type="match status" value="1"/>
</dbReference>
<keyword evidence="1" id="KW-0328">Glycosyltransferase</keyword>